<keyword evidence="7 10" id="KW-0675">Receptor</keyword>
<dbReference type="AlphaFoldDB" id="A0A9Q0YM86"/>
<dbReference type="InterPro" id="IPR017452">
    <property type="entry name" value="GPCR_Rhodpsn_7TM"/>
</dbReference>
<evidence type="ECO:0000313" key="14">
    <source>
        <dbReference type="Proteomes" id="UP001152320"/>
    </source>
</evidence>
<keyword evidence="4 11" id="KW-1133">Transmembrane helix</keyword>
<dbReference type="Gene3D" id="1.20.1070.10">
    <property type="entry name" value="Rhodopsin 7-helix transmembrane proteins"/>
    <property type="match status" value="1"/>
</dbReference>
<evidence type="ECO:0000313" key="13">
    <source>
        <dbReference type="EMBL" id="KAJ8025063.1"/>
    </source>
</evidence>
<feature type="transmembrane region" description="Helical" evidence="11">
    <location>
        <begin position="58"/>
        <end position="80"/>
    </location>
</feature>
<gene>
    <name evidence="13" type="ORF">HOLleu_35161</name>
</gene>
<dbReference type="PROSITE" id="PS00237">
    <property type="entry name" value="G_PROTEIN_RECEP_F1_1"/>
    <property type="match status" value="1"/>
</dbReference>
<dbReference type="PANTHER" id="PTHR11866:SF42">
    <property type="entry name" value="G-PROTEIN COUPLED RECEPTORS FAMILY 1 PROFILE DOMAIN-CONTAINING PROTEIN"/>
    <property type="match status" value="1"/>
</dbReference>
<dbReference type="PRINTS" id="PR00237">
    <property type="entry name" value="GPCRRHODOPSN"/>
</dbReference>
<evidence type="ECO:0000256" key="2">
    <source>
        <dbReference type="ARBA" id="ARBA00022475"/>
    </source>
</evidence>
<evidence type="ECO:0000256" key="10">
    <source>
        <dbReference type="RuleBase" id="RU000688"/>
    </source>
</evidence>
<keyword evidence="8" id="KW-0325">Glycoprotein</keyword>
<keyword evidence="5 10" id="KW-0297">G-protein coupled receptor</keyword>
<feature type="transmembrane region" description="Helical" evidence="11">
    <location>
        <begin position="143"/>
        <end position="166"/>
    </location>
</feature>
<evidence type="ECO:0000256" key="7">
    <source>
        <dbReference type="ARBA" id="ARBA00023170"/>
    </source>
</evidence>
<organism evidence="13 14">
    <name type="scientific">Holothuria leucospilota</name>
    <name type="common">Black long sea cucumber</name>
    <name type="synonym">Mertensiothuria leucospilota</name>
    <dbReference type="NCBI Taxonomy" id="206669"/>
    <lineage>
        <taxon>Eukaryota</taxon>
        <taxon>Metazoa</taxon>
        <taxon>Echinodermata</taxon>
        <taxon>Eleutherozoa</taxon>
        <taxon>Echinozoa</taxon>
        <taxon>Holothuroidea</taxon>
        <taxon>Aspidochirotacea</taxon>
        <taxon>Aspidochirotida</taxon>
        <taxon>Holothuriidae</taxon>
        <taxon>Holothuria</taxon>
    </lineage>
</organism>
<dbReference type="GO" id="GO:0005886">
    <property type="term" value="C:plasma membrane"/>
    <property type="evidence" value="ECO:0007669"/>
    <property type="project" value="UniProtKB-SubCell"/>
</dbReference>
<feature type="transmembrane region" description="Helical" evidence="11">
    <location>
        <begin position="192"/>
        <end position="218"/>
    </location>
</feature>
<dbReference type="Pfam" id="PF00001">
    <property type="entry name" value="7tm_1"/>
    <property type="match status" value="1"/>
</dbReference>
<feature type="transmembrane region" description="Helical" evidence="11">
    <location>
        <begin position="247"/>
        <end position="264"/>
    </location>
</feature>
<evidence type="ECO:0000256" key="11">
    <source>
        <dbReference type="SAM" id="Phobius"/>
    </source>
</evidence>
<accession>A0A9Q0YM86</accession>
<comment type="subcellular location">
    <subcellularLocation>
        <location evidence="1">Cell membrane</location>
        <topology evidence="1">Multi-pass membrane protein</topology>
    </subcellularLocation>
</comment>
<evidence type="ECO:0000256" key="4">
    <source>
        <dbReference type="ARBA" id="ARBA00022989"/>
    </source>
</evidence>
<dbReference type="InterPro" id="IPR000276">
    <property type="entry name" value="GPCR_Rhodpsn"/>
</dbReference>
<dbReference type="PANTHER" id="PTHR11866">
    <property type="entry name" value="G-PROTEIN COUPLED RECEPTOR FAMILY 1 MEMBER"/>
    <property type="match status" value="1"/>
</dbReference>
<name>A0A9Q0YM86_HOLLE</name>
<evidence type="ECO:0000256" key="8">
    <source>
        <dbReference type="ARBA" id="ARBA00023180"/>
    </source>
</evidence>
<protein>
    <submittedName>
        <fullName evidence="13">5-hydroxytryptamine receptor 1A</fullName>
    </submittedName>
</protein>
<keyword evidence="3 10" id="KW-0812">Transmembrane</keyword>
<feature type="transmembrane region" description="Helical" evidence="11">
    <location>
        <begin position="26"/>
        <end position="46"/>
    </location>
</feature>
<dbReference type="EMBL" id="JAIZAY010000018">
    <property type="protein sequence ID" value="KAJ8025063.1"/>
    <property type="molecule type" value="Genomic_DNA"/>
</dbReference>
<dbReference type="SUPFAM" id="SSF81321">
    <property type="entry name" value="Family A G protein-coupled receptor-like"/>
    <property type="match status" value="1"/>
</dbReference>
<dbReference type="Proteomes" id="UP001152320">
    <property type="component" value="Chromosome 18"/>
</dbReference>
<evidence type="ECO:0000256" key="3">
    <source>
        <dbReference type="ARBA" id="ARBA00022692"/>
    </source>
</evidence>
<evidence type="ECO:0000256" key="5">
    <source>
        <dbReference type="ARBA" id="ARBA00023040"/>
    </source>
</evidence>
<feature type="domain" description="G-protein coupled receptors family 1 profile" evidence="12">
    <location>
        <begin position="37"/>
        <end position="266"/>
    </location>
</feature>
<dbReference type="PROSITE" id="PS50262">
    <property type="entry name" value="G_PROTEIN_RECEP_F1_2"/>
    <property type="match status" value="1"/>
</dbReference>
<comment type="similarity">
    <text evidence="10">Belongs to the G-protein coupled receptor 1 family.</text>
</comment>
<comment type="caution">
    <text evidence="13">The sequence shown here is derived from an EMBL/GenBank/DDBJ whole genome shotgun (WGS) entry which is preliminary data.</text>
</comment>
<evidence type="ECO:0000259" key="12">
    <source>
        <dbReference type="PROSITE" id="PS50262"/>
    </source>
</evidence>
<feature type="transmembrane region" description="Helical" evidence="11">
    <location>
        <begin position="100"/>
        <end position="122"/>
    </location>
</feature>
<dbReference type="GO" id="GO:0004930">
    <property type="term" value="F:G protein-coupled receptor activity"/>
    <property type="evidence" value="ECO:0007669"/>
    <property type="project" value="UniProtKB-KW"/>
</dbReference>
<dbReference type="OrthoDB" id="5959154at2759"/>
<evidence type="ECO:0000256" key="9">
    <source>
        <dbReference type="ARBA" id="ARBA00023224"/>
    </source>
</evidence>
<proteinExistence type="inferred from homology"/>
<keyword evidence="2" id="KW-1003">Cell membrane</keyword>
<keyword evidence="9 10" id="KW-0807">Transducer</keyword>
<sequence>MAYREGQGLTDVKSPVRPERDWSGSLSLSLEGLTLVGNLFPALVAFRVKRRSDRTVTDYLIGALSINDMMAVLLPLPVSLPAFIDPEVDKDWTGGKASCIFYQFCVYWLQTAAMLLVTEMAFERYFALAIPMKYKSWRTHRRALGMITFVYIFTFLVSLMPVVGLAPPAVSRDGGRVCRSWIATRPDKWHQAIFAIFLIVQGWTTMLIVLMLNVNLIYKIWSYSKRMDGFDRNNIEEKKSIREFSKLVVVVAILFYLTWLPVLVSV</sequence>
<evidence type="ECO:0000256" key="6">
    <source>
        <dbReference type="ARBA" id="ARBA00023136"/>
    </source>
</evidence>
<evidence type="ECO:0000256" key="1">
    <source>
        <dbReference type="ARBA" id="ARBA00004651"/>
    </source>
</evidence>
<keyword evidence="6 11" id="KW-0472">Membrane</keyword>
<dbReference type="InterPro" id="IPR008365">
    <property type="entry name" value="Prostanoid_rcpt"/>
</dbReference>
<dbReference type="CDD" id="cd00637">
    <property type="entry name" value="7tm_classA_rhodopsin-like"/>
    <property type="match status" value="1"/>
</dbReference>
<keyword evidence="14" id="KW-1185">Reference proteome</keyword>
<reference evidence="13" key="1">
    <citation type="submission" date="2021-10" db="EMBL/GenBank/DDBJ databases">
        <title>Tropical sea cucumber genome reveals ecological adaptation and Cuvierian tubules defense mechanism.</title>
        <authorList>
            <person name="Chen T."/>
        </authorList>
    </citation>
    <scope>NUCLEOTIDE SEQUENCE</scope>
    <source>
        <strain evidence="13">Nanhai2018</strain>
        <tissue evidence="13">Muscle</tissue>
    </source>
</reference>